<dbReference type="AlphaFoldDB" id="A0A212QQ64"/>
<sequence>MSMRRWLLAGFFLCSLPLSGCTYINNLFHPDDRPDAGGLATNATPSEFAQAIFQSDAPTAFDALEWDLNVTKFTPGANTRWYWALWAQFEHGPGFYVGLQPDGQFLNSPPGKKAVFSFFGADTQGLTPNCTAYGRDKRASCRLPFDWKTGETYRFAVKRAPGPSSDTIAWTATITARSSGVTTPIGTVSVPASYGNIQTTTQGWSEWTPGVPANCDVRSSFAATMTSPTGYVAGKSYPETVTRGQPTGCVIVFPDGPETLIMQTRLGNEATTANTPVPTATKKTTAPAVKKAPAKKRARS</sequence>
<organism evidence="3 4">
    <name type="scientific">Arboricoccus pini</name>
    <dbReference type="NCBI Taxonomy" id="1963835"/>
    <lineage>
        <taxon>Bacteria</taxon>
        <taxon>Pseudomonadati</taxon>
        <taxon>Pseudomonadota</taxon>
        <taxon>Alphaproteobacteria</taxon>
        <taxon>Geminicoccales</taxon>
        <taxon>Geminicoccaceae</taxon>
        <taxon>Arboricoccus</taxon>
    </lineage>
</organism>
<protein>
    <recommendedName>
        <fullName evidence="5">DUF3472 domain-containing protein</fullName>
    </recommendedName>
</protein>
<evidence type="ECO:0000313" key="4">
    <source>
        <dbReference type="Proteomes" id="UP000197065"/>
    </source>
</evidence>
<evidence type="ECO:0000256" key="2">
    <source>
        <dbReference type="SAM" id="SignalP"/>
    </source>
</evidence>
<feature type="compositionally biased region" description="Low complexity" evidence="1">
    <location>
        <begin position="270"/>
        <end position="291"/>
    </location>
</feature>
<reference evidence="3 4" key="1">
    <citation type="submission" date="2017-06" db="EMBL/GenBank/DDBJ databases">
        <authorList>
            <person name="Kim H.J."/>
            <person name="Triplett B.A."/>
        </authorList>
    </citation>
    <scope>NUCLEOTIDE SEQUENCE [LARGE SCALE GENOMIC DNA]</scope>
    <source>
        <strain evidence="3 4">B29T1</strain>
    </source>
</reference>
<feature type="chain" id="PRO_5012600672" description="DUF3472 domain-containing protein" evidence="2">
    <location>
        <begin position="21"/>
        <end position="300"/>
    </location>
</feature>
<feature type="signal peptide" evidence="2">
    <location>
        <begin position="1"/>
        <end position="20"/>
    </location>
</feature>
<name>A0A212QQ64_9PROT</name>
<accession>A0A212QQ64</accession>
<dbReference type="RefSeq" id="WP_088560140.1">
    <property type="nucleotide sequence ID" value="NZ_FYEH01000002.1"/>
</dbReference>
<evidence type="ECO:0000256" key="1">
    <source>
        <dbReference type="SAM" id="MobiDB-lite"/>
    </source>
</evidence>
<keyword evidence="2" id="KW-0732">Signal</keyword>
<proteinExistence type="predicted"/>
<dbReference type="OrthoDB" id="6014523at2"/>
<dbReference type="Proteomes" id="UP000197065">
    <property type="component" value="Unassembled WGS sequence"/>
</dbReference>
<evidence type="ECO:0008006" key="5">
    <source>
        <dbReference type="Google" id="ProtNLM"/>
    </source>
</evidence>
<dbReference type="EMBL" id="FYEH01000002">
    <property type="protein sequence ID" value="SNB61598.1"/>
    <property type="molecule type" value="Genomic_DNA"/>
</dbReference>
<keyword evidence="4" id="KW-1185">Reference proteome</keyword>
<feature type="region of interest" description="Disordered" evidence="1">
    <location>
        <begin position="269"/>
        <end position="300"/>
    </location>
</feature>
<evidence type="ECO:0000313" key="3">
    <source>
        <dbReference type="EMBL" id="SNB61598.1"/>
    </source>
</evidence>
<gene>
    <name evidence="3" type="ORF">SAMN07250955_102295</name>
</gene>